<evidence type="ECO:0000313" key="1">
    <source>
        <dbReference type="EMBL" id="MCC2223079.1"/>
    </source>
</evidence>
<protein>
    <recommendedName>
        <fullName evidence="3">Dinitrogenase iron-molybdenum cofactor biosynthesis domain-containing protein</fullName>
    </recommendedName>
</protein>
<sequence length="52" mass="5904">MRIAVTYENGQIFQHFGHTETFKIDAKYSLHEHNHGEGHTCGEHGCGNHSCH</sequence>
<gene>
    <name evidence="1" type="ORF">LKD48_15875</name>
</gene>
<dbReference type="AlphaFoldDB" id="A0AAE3E6Y4"/>
<dbReference type="SUPFAM" id="SSF53146">
    <property type="entry name" value="Nitrogenase accessory factor-like"/>
    <property type="match status" value="1"/>
</dbReference>
<evidence type="ECO:0000313" key="2">
    <source>
        <dbReference type="Proteomes" id="UP001198200"/>
    </source>
</evidence>
<comment type="caution">
    <text evidence="1">The sequence shown here is derived from an EMBL/GenBank/DDBJ whole genome shotgun (WGS) entry which is preliminary data.</text>
</comment>
<dbReference type="InterPro" id="IPR036105">
    <property type="entry name" value="DiNase_FeMo-co_biosyn_sf"/>
</dbReference>
<name>A0AAE3E6Y4_9FIRM</name>
<accession>A0AAE3E6Y4</accession>
<dbReference type="Gene3D" id="3.30.420.130">
    <property type="entry name" value="Dinitrogenase iron-molybdenum cofactor biosynthesis domain"/>
    <property type="match status" value="1"/>
</dbReference>
<dbReference type="Proteomes" id="UP001198200">
    <property type="component" value="Unassembled WGS sequence"/>
</dbReference>
<proteinExistence type="predicted"/>
<evidence type="ECO:0008006" key="3">
    <source>
        <dbReference type="Google" id="ProtNLM"/>
    </source>
</evidence>
<keyword evidence="2" id="KW-1185">Reference proteome</keyword>
<organism evidence="1 2">
    <name type="scientific">Anthropogastromicrobium aceti</name>
    <dbReference type="NCBI Taxonomy" id="2981768"/>
    <lineage>
        <taxon>Bacteria</taxon>
        <taxon>Bacillati</taxon>
        <taxon>Bacillota</taxon>
        <taxon>Clostridia</taxon>
        <taxon>Lachnospirales</taxon>
        <taxon>Lachnospiraceae</taxon>
        <taxon>Anthropogastromicrobium</taxon>
    </lineage>
</organism>
<dbReference type="EMBL" id="JAJEQN010000069">
    <property type="protein sequence ID" value="MCC2223079.1"/>
    <property type="molecule type" value="Genomic_DNA"/>
</dbReference>
<reference evidence="1 2" key="1">
    <citation type="submission" date="2021-10" db="EMBL/GenBank/DDBJ databases">
        <title>Anaerobic single-cell dispensing facilitates the cultivation of human gut bacteria.</title>
        <authorList>
            <person name="Afrizal A."/>
        </authorList>
    </citation>
    <scope>NUCLEOTIDE SEQUENCE [LARGE SCALE GENOMIC DNA]</scope>
    <source>
        <strain evidence="1 2">CLA-AA-H224</strain>
    </source>
</reference>